<feature type="compositionally biased region" description="Basic residues" evidence="7">
    <location>
        <begin position="262"/>
        <end position="274"/>
    </location>
</feature>
<keyword evidence="6" id="KW-0539">Nucleus</keyword>
<evidence type="ECO:0000256" key="2">
    <source>
        <dbReference type="ARBA" id="ARBA00022737"/>
    </source>
</evidence>
<comment type="subcellular location">
    <subcellularLocation>
        <location evidence="1">Nucleus</location>
    </subcellularLocation>
</comment>
<gene>
    <name evidence="9" type="ORF">U9M48_026916</name>
</gene>
<dbReference type="Proteomes" id="UP001341281">
    <property type="component" value="Chromosome 06"/>
</dbReference>
<dbReference type="GO" id="GO:0003677">
    <property type="term" value="F:DNA binding"/>
    <property type="evidence" value="ECO:0007669"/>
    <property type="project" value="UniProtKB-KW"/>
</dbReference>
<evidence type="ECO:0000256" key="6">
    <source>
        <dbReference type="ARBA" id="ARBA00023242"/>
    </source>
</evidence>
<evidence type="ECO:0000256" key="1">
    <source>
        <dbReference type="ARBA" id="ARBA00004123"/>
    </source>
</evidence>
<evidence type="ECO:0000313" key="10">
    <source>
        <dbReference type="Proteomes" id="UP001341281"/>
    </source>
</evidence>
<dbReference type="Pfam" id="PF02362">
    <property type="entry name" value="B3"/>
    <property type="match status" value="3"/>
</dbReference>
<evidence type="ECO:0000256" key="4">
    <source>
        <dbReference type="ARBA" id="ARBA00023125"/>
    </source>
</evidence>
<dbReference type="CDD" id="cd10017">
    <property type="entry name" value="B3_DNA"/>
    <property type="match status" value="3"/>
</dbReference>
<dbReference type="SMART" id="SM01019">
    <property type="entry name" value="B3"/>
    <property type="match status" value="3"/>
</dbReference>
<keyword evidence="5" id="KW-0804">Transcription</keyword>
<dbReference type="InterPro" id="IPR015300">
    <property type="entry name" value="DNA-bd_pseudobarrel_sf"/>
</dbReference>
<dbReference type="GO" id="GO:0005634">
    <property type="term" value="C:nucleus"/>
    <property type="evidence" value="ECO:0007669"/>
    <property type="project" value="UniProtKB-SubCell"/>
</dbReference>
<organism evidence="9 10">
    <name type="scientific">Paspalum notatum var. saurae</name>
    <dbReference type="NCBI Taxonomy" id="547442"/>
    <lineage>
        <taxon>Eukaryota</taxon>
        <taxon>Viridiplantae</taxon>
        <taxon>Streptophyta</taxon>
        <taxon>Embryophyta</taxon>
        <taxon>Tracheophyta</taxon>
        <taxon>Spermatophyta</taxon>
        <taxon>Magnoliopsida</taxon>
        <taxon>Liliopsida</taxon>
        <taxon>Poales</taxon>
        <taxon>Poaceae</taxon>
        <taxon>PACMAD clade</taxon>
        <taxon>Panicoideae</taxon>
        <taxon>Andropogonodae</taxon>
        <taxon>Paspaleae</taxon>
        <taxon>Paspalinae</taxon>
        <taxon>Paspalum</taxon>
    </lineage>
</organism>
<evidence type="ECO:0000256" key="5">
    <source>
        <dbReference type="ARBA" id="ARBA00023163"/>
    </source>
</evidence>
<dbReference type="AlphaFoldDB" id="A0AAQ3TTQ0"/>
<dbReference type="PANTHER" id="PTHR31674:SF62">
    <property type="entry name" value="B3 DOMAIN-CONTAINING PROTEIN REM14-RELATED"/>
    <property type="match status" value="1"/>
</dbReference>
<dbReference type="EMBL" id="CP144750">
    <property type="protein sequence ID" value="WVZ79323.1"/>
    <property type="molecule type" value="Genomic_DNA"/>
</dbReference>
<keyword evidence="4" id="KW-0238">DNA-binding</keyword>
<name>A0AAQ3TTQ0_PASNO</name>
<proteinExistence type="predicted"/>
<feature type="region of interest" description="Disordered" evidence="7">
    <location>
        <begin position="247"/>
        <end position="274"/>
    </location>
</feature>
<keyword evidence="2" id="KW-0677">Repeat</keyword>
<dbReference type="InterPro" id="IPR039218">
    <property type="entry name" value="REM_fam"/>
</dbReference>
<sequence>MVHPFAGARRKYAAALLSPSSLHHLRVPDEFAARLGGGEEGAAERDGRPAVVLLVSPLGKVWRAELRRAGVGAGGGAWQLGGGWAEFVAAHGVAAGWSVVFRLERRGVATVRAFDAAGCLARFCRPHAGVAAGKSRPRFVRLLHPEDKEKMRIPDKFVQEHLMTGACPSIQKATIFSPLGKFWRVEIDRDQSCVLLGESWAQFLTAHDLSEGCILLFRYEGNMVFTVEAFLQNGCLKEYRAAAADDEIGPSTVPQQGEKGSAKKRGVSRVKKRRKTMDEDTCVDVHHKKPQVFLMPAKKFVSQKNLVSTVPRCSYTKQITGYDLKSFLTHLSETFATYGATQALKMTFCSSVGLSGACEIILKTLMDNTGSWPVSFSTANTYGYITGPGWRRFCLDNKVKEGDRCTFSVVKTRLWHLCPDDNQNETEDN</sequence>
<dbReference type="SUPFAM" id="SSF101936">
    <property type="entry name" value="DNA-binding pseudobarrel domain"/>
    <property type="match status" value="3"/>
</dbReference>
<reference evidence="9 10" key="1">
    <citation type="submission" date="2024-02" db="EMBL/GenBank/DDBJ databases">
        <title>High-quality chromosome-scale genome assembly of Pensacola bahiagrass (Paspalum notatum Flugge var. saurae).</title>
        <authorList>
            <person name="Vega J.M."/>
            <person name="Podio M."/>
            <person name="Orjuela J."/>
            <person name="Siena L.A."/>
            <person name="Pessino S.C."/>
            <person name="Combes M.C."/>
            <person name="Mariac C."/>
            <person name="Albertini E."/>
            <person name="Pupilli F."/>
            <person name="Ortiz J.P.A."/>
            <person name="Leblanc O."/>
        </authorList>
    </citation>
    <scope>NUCLEOTIDE SEQUENCE [LARGE SCALE GENOMIC DNA]</scope>
    <source>
        <strain evidence="9">R1</strain>
        <tissue evidence="9">Leaf</tissue>
    </source>
</reference>
<keyword evidence="10" id="KW-1185">Reference proteome</keyword>
<protein>
    <recommendedName>
        <fullName evidence="8">TF-B3 domain-containing protein</fullName>
    </recommendedName>
</protein>
<feature type="domain" description="TF-B3" evidence="8">
    <location>
        <begin position="327"/>
        <end position="429"/>
    </location>
</feature>
<evidence type="ECO:0000256" key="7">
    <source>
        <dbReference type="SAM" id="MobiDB-lite"/>
    </source>
</evidence>
<dbReference type="PANTHER" id="PTHR31674">
    <property type="entry name" value="B3 DOMAIN-CONTAINING PROTEIN REM-LIKE 3-RELATED"/>
    <property type="match status" value="1"/>
</dbReference>
<evidence type="ECO:0000256" key="3">
    <source>
        <dbReference type="ARBA" id="ARBA00023015"/>
    </source>
</evidence>
<accession>A0AAQ3TTQ0</accession>
<evidence type="ECO:0000259" key="8">
    <source>
        <dbReference type="PROSITE" id="PS50863"/>
    </source>
</evidence>
<feature type="domain" description="TF-B3" evidence="8">
    <location>
        <begin position="136"/>
        <end position="233"/>
    </location>
</feature>
<evidence type="ECO:0000313" key="9">
    <source>
        <dbReference type="EMBL" id="WVZ79323.1"/>
    </source>
</evidence>
<keyword evidence="3" id="KW-0805">Transcription regulation</keyword>
<dbReference type="PROSITE" id="PS50863">
    <property type="entry name" value="B3"/>
    <property type="match status" value="3"/>
</dbReference>
<dbReference type="InterPro" id="IPR003340">
    <property type="entry name" value="B3_DNA-bd"/>
</dbReference>
<feature type="domain" description="TF-B3" evidence="8">
    <location>
        <begin position="10"/>
        <end position="117"/>
    </location>
</feature>
<dbReference type="Gene3D" id="2.40.330.10">
    <property type="entry name" value="DNA-binding pseudobarrel domain"/>
    <property type="match status" value="3"/>
</dbReference>